<dbReference type="KEGG" id="emt:CPZ25_009775"/>
<dbReference type="PANTHER" id="PTHR10491:SF4">
    <property type="entry name" value="METHIONINE ADENOSYLTRANSFERASE 2 SUBUNIT BETA"/>
    <property type="match status" value="1"/>
</dbReference>
<dbReference type="EMBL" id="CP029487">
    <property type="protein sequence ID" value="QCT71601.1"/>
    <property type="molecule type" value="Genomic_DNA"/>
</dbReference>
<evidence type="ECO:0000256" key="1">
    <source>
        <dbReference type="ARBA" id="ARBA00010944"/>
    </source>
</evidence>
<keyword evidence="2" id="KW-0560">Oxidoreductase</keyword>
<proteinExistence type="inferred from homology"/>
<dbReference type="UniPathway" id="UPA00124"/>
<organism evidence="4 5">
    <name type="scientific">Eubacterium maltosivorans</name>
    <dbReference type="NCBI Taxonomy" id="2041044"/>
    <lineage>
        <taxon>Bacteria</taxon>
        <taxon>Bacillati</taxon>
        <taxon>Bacillota</taxon>
        <taxon>Clostridia</taxon>
        <taxon>Eubacteriales</taxon>
        <taxon>Eubacteriaceae</taxon>
        <taxon>Eubacterium</taxon>
    </lineage>
</organism>
<comment type="function">
    <text evidence="2">Catalyzes the reduction of dTDP-6-deoxy-L-lyxo-4-hexulose to yield dTDP-L-rhamnose.</text>
</comment>
<evidence type="ECO:0000259" key="3">
    <source>
        <dbReference type="Pfam" id="PF04321"/>
    </source>
</evidence>
<evidence type="ECO:0000313" key="4">
    <source>
        <dbReference type="EMBL" id="QCT71601.1"/>
    </source>
</evidence>
<sequence length="287" mass="31900">MKVLVTGSNGQLGRELSIQLKEKNINFVGYDIPEFDITDKAAISKIITKEEPDVIINCGAMTNVDGCETNRDAAFKINAEGPKNLAEIAAEKDIVLVQVSTDYVFDGEGIAQNGQLRPYVETDPINPKTVYGDSKAAGEKYVAEAMDKYFIVRTAWLYGDGNNFVKTMLRLAENHPQLTVVSDQVGSPTSTVDLARAIIELIQTDAYGIYHGTCEGQCSWYDFAVAIFEKSGVKIDVKPVSSEEYASPTPRPHYSVLRNKGLEDLKINVFRPWEEALSEYLKWLKEN</sequence>
<comment type="pathway">
    <text evidence="2">Carbohydrate biosynthesis; dTDP-L-rhamnose biosynthesis.</text>
</comment>
<protein>
    <recommendedName>
        <fullName evidence="2">dTDP-4-dehydrorhamnose reductase</fullName>
        <ecNumber evidence="2">1.1.1.133</ecNumber>
    </recommendedName>
</protein>
<dbReference type="EC" id="1.1.1.133" evidence="2"/>
<dbReference type="SUPFAM" id="SSF51735">
    <property type="entry name" value="NAD(P)-binding Rossmann-fold domains"/>
    <property type="match status" value="1"/>
</dbReference>
<dbReference type="Gene3D" id="3.40.50.720">
    <property type="entry name" value="NAD(P)-binding Rossmann-like Domain"/>
    <property type="match status" value="1"/>
</dbReference>
<dbReference type="GO" id="GO:0008831">
    <property type="term" value="F:dTDP-4-dehydrorhamnose reductase activity"/>
    <property type="evidence" value="ECO:0007669"/>
    <property type="project" value="UniProtKB-EC"/>
</dbReference>
<comment type="similarity">
    <text evidence="1 2">Belongs to the dTDP-4-dehydrorhamnose reductase family.</text>
</comment>
<reference evidence="4 5" key="1">
    <citation type="submission" date="2018-05" db="EMBL/GenBank/DDBJ databases">
        <title>Genome comparison of Eubacterium sp.</title>
        <authorList>
            <person name="Feng Y."/>
            <person name="Sanchez-Andrea I."/>
            <person name="Stams A.J.M."/>
            <person name="De Vos W.M."/>
        </authorList>
    </citation>
    <scope>NUCLEOTIDE SEQUENCE [LARGE SCALE GENOMIC DNA]</scope>
    <source>
        <strain evidence="4 5">YI</strain>
    </source>
</reference>
<dbReference type="RefSeq" id="WP_096920826.1">
    <property type="nucleotide sequence ID" value="NZ_CABJDW020000012.1"/>
</dbReference>
<feature type="domain" description="RmlD-like substrate binding" evidence="3">
    <location>
        <begin position="1"/>
        <end position="283"/>
    </location>
</feature>
<dbReference type="AlphaFoldDB" id="A0A4P9C9X3"/>
<dbReference type="InterPro" id="IPR005913">
    <property type="entry name" value="dTDP_dehydrorham_reduct"/>
</dbReference>
<accession>A0A4P9C9X3</accession>
<gene>
    <name evidence="4" type="primary">rfbD</name>
    <name evidence="4" type="ORF">CPZ25_009775</name>
</gene>
<dbReference type="InterPro" id="IPR029903">
    <property type="entry name" value="RmlD-like-bd"/>
</dbReference>
<evidence type="ECO:0000256" key="2">
    <source>
        <dbReference type="RuleBase" id="RU364082"/>
    </source>
</evidence>
<dbReference type="PANTHER" id="PTHR10491">
    <property type="entry name" value="DTDP-4-DEHYDRORHAMNOSE REDUCTASE"/>
    <property type="match status" value="1"/>
</dbReference>
<dbReference type="InterPro" id="IPR036291">
    <property type="entry name" value="NAD(P)-bd_dom_sf"/>
</dbReference>
<dbReference type="Proteomes" id="UP000218387">
    <property type="component" value="Chromosome"/>
</dbReference>
<name>A0A4P9C9X3_EUBML</name>
<dbReference type="Pfam" id="PF04321">
    <property type="entry name" value="RmlD_sub_bind"/>
    <property type="match status" value="1"/>
</dbReference>
<dbReference type="NCBIfam" id="TIGR01214">
    <property type="entry name" value="rmlD"/>
    <property type="match status" value="1"/>
</dbReference>
<keyword evidence="5" id="KW-1185">Reference proteome</keyword>
<dbReference type="CDD" id="cd05254">
    <property type="entry name" value="dTDP_HR_like_SDR_e"/>
    <property type="match status" value="1"/>
</dbReference>
<dbReference type="GO" id="GO:0005829">
    <property type="term" value="C:cytosol"/>
    <property type="evidence" value="ECO:0007669"/>
    <property type="project" value="TreeGrafter"/>
</dbReference>
<keyword evidence="2" id="KW-0521">NADP</keyword>
<dbReference type="GO" id="GO:0019305">
    <property type="term" value="P:dTDP-rhamnose biosynthetic process"/>
    <property type="evidence" value="ECO:0007669"/>
    <property type="project" value="UniProtKB-UniPathway"/>
</dbReference>
<dbReference type="Gene3D" id="3.90.25.10">
    <property type="entry name" value="UDP-galactose 4-epimerase, domain 1"/>
    <property type="match status" value="1"/>
</dbReference>
<evidence type="ECO:0000313" key="5">
    <source>
        <dbReference type="Proteomes" id="UP000218387"/>
    </source>
</evidence>